<dbReference type="AlphaFoldDB" id="A0AAE3AID6"/>
<dbReference type="GO" id="GO:1990904">
    <property type="term" value="C:ribonucleoprotein complex"/>
    <property type="evidence" value="ECO:0007669"/>
    <property type="project" value="UniProtKB-KW"/>
</dbReference>
<sequence>MDCVRGQIMRSLKGHDKGDFQVVLKTDGVYAYMADGKRRRMEAPKKKKLMHLAPTATVLSEESLSTNRQIRTALTAYRAHTT</sequence>
<name>A0AAE3AID6_9FIRM</name>
<dbReference type="RefSeq" id="WP_308449468.1">
    <property type="nucleotide sequence ID" value="NZ_JAJEQC010000008.1"/>
</dbReference>
<organism evidence="3 4">
    <name type="scientific">Hominenteromicrobium mulieris</name>
    <dbReference type="NCBI Taxonomy" id="2885357"/>
    <lineage>
        <taxon>Bacteria</taxon>
        <taxon>Bacillati</taxon>
        <taxon>Bacillota</taxon>
        <taxon>Clostridia</taxon>
        <taxon>Eubacteriales</taxon>
        <taxon>Oscillospiraceae</taxon>
        <taxon>Hominenteromicrobium</taxon>
    </lineage>
</organism>
<protein>
    <submittedName>
        <fullName evidence="3">KOW domain-containing RNA-binding protein</fullName>
    </submittedName>
</protein>
<dbReference type="InterPro" id="IPR008991">
    <property type="entry name" value="Translation_prot_SH3-like_sf"/>
</dbReference>
<dbReference type="InterPro" id="IPR041985">
    <property type="entry name" value="Ribosomal_eL14_KOW"/>
</dbReference>
<evidence type="ECO:0000313" key="3">
    <source>
        <dbReference type="EMBL" id="MCC2137190.1"/>
    </source>
</evidence>
<evidence type="ECO:0000256" key="2">
    <source>
        <dbReference type="ARBA" id="ARBA00023274"/>
    </source>
</evidence>
<keyword evidence="2" id="KW-0687">Ribonucleoprotein</keyword>
<accession>A0AAE3AID6</accession>
<gene>
    <name evidence="3" type="ORF">LKD31_09185</name>
</gene>
<dbReference type="EMBL" id="JAJEQC010000008">
    <property type="protein sequence ID" value="MCC2137190.1"/>
    <property type="molecule type" value="Genomic_DNA"/>
</dbReference>
<dbReference type="CDD" id="cd06088">
    <property type="entry name" value="KOW_RPL14"/>
    <property type="match status" value="1"/>
</dbReference>
<dbReference type="GO" id="GO:0005840">
    <property type="term" value="C:ribosome"/>
    <property type="evidence" value="ECO:0007669"/>
    <property type="project" value="UniProtKB-KW"/>
</dbReference>
<keyword evidence="4" id="KW-1185">Reference proteome</keyword>
<proteinExistence type="predicted"/>
<evidence type="ECO:0000313" key="4">
    <source>
        <dbReference type="Proteomes" id="UP001199424"/>
    </source>
</evidence>
<dbReference type="Proteomes" id="UP001199424">
    <property type="component" value="Unassembled WGS sequence"/>
</dbReference>
<evidence type="ECO:0000256" key="1">
    <source>
        <dbReference type="ARBA" id="ARBA00022980"/>
    </source>
</evidence>
<comment type="caution">
    <text evidence="3">The sequence shown here is derived from an EMBL/GenBank/DDBJ whole genome shotgun (WGS) entry which is preliminary data.</text>
</comment>
<dbReference type="SUPFAM" id="SSF50104">
    <property type="entry name" value="Translation proteins SH3-like domain"/>
    <property type="match status" value="1"/>
</dbReference>
<reference evidence="3" key="1">
    <citation type="submission" date="2021-10" db="EMBL/GenBank/DDBJ databases">
        <title>Anaerobic single-cell dispensing facilitates the cultivation of human gut bacteria.</title>
        <authorList>
            <person name="Afrizal A."/>
        </authorList>
    </citation>
    <scope>NUCLEOTIDE SEQUENCE</scope>
    <source>
        <strain evidence="3">CLA-AA-H250</strain>
    </source>
</reference>
<keyword evidence="1" id="KW-0689">Ribosomal protein</keyword>